<proteinExistence type="predicted"/>
<dbReference type="EMBL" id="JAVRHM010000021">
    <property type="protein sequence ID" value="MDT0691260.1"/>
    <property type="molecule type" value="Genomic_DNA"/>
</dbReference>
<dbReference type="RefSeq" id="WP_311686582.1">
    <property type="nucleotide sequence ID" value="NZ_JAVRHM010000021.1"/>
</dbReference>
<evidence type="ECO:0000313" key="1">
    <source>
        <dbReference type="EMBL" id="MDT0691260.1"/>
    </source>
</evidence>
<protein>
    <submittedName>
        <fullName evidence="1">Uncharacterized protein</fullName>
    </submittedName>
</protein>
<evidence type="ECO:0000313" key="2">
    <source>
        <dbReference type="Proteomes" id="UP001261624"/>
    </source>
</evidence>
<name>A0ABU3E5P2_9FLAO</name>
<comment type="caution">
    <text evidence="1">The sequence shown here is derived from an EMBL/GenBank/DDBJ whole genome shotgun (WGS) entry which is preliminary data.</text>
</comment>
<accession>A0ABU3E5P2</accession>
<gene>
    <name evidence="1" type="ORF">RM549_15800</name>
</gene>
<organism evidence="1 2">
    <name type="scientific">Autumnicola patrickiae</name>
    <dbReference type="NCBI Taxonomy" id="3075591"/>
    <lineage>
        <taxon>Bacteria</taxon>
        <taxon>Pseudomonadati</taxon>
        <taxon>Bacteroidota</taxon>
        <taxon>Flavobacteriia</taxon>
        <taxon>Flavobacteriales</taxon>
        <taxon>Flavobacteriaceae</taxon>
        <taxon>Autumnicola</taxon>
    </lineage>
</organism>
<reference evidence="1 2" key="1">
    <citation type="submission" date="2023-09" db="EMBL/GenBank/DDBJ databases">
        <authorList>
            <person name="Rey-Velasco X."/>
        </authorList>
    </citation>
    <scope>NUCLEOTIDE SEQUENCE [LARGE SCALE GENOMIC DNA]</scope>
    <source>
        <strain evidence="1 2">F188</strain>
    </source>
</reference>
<keyword evidence="2" id="KW-1185">Reference proteome</keyword>
<sequence length="61" mass="7159">MMLLDKNENSLPKRVKEISTDNTGNFYFKFSLADARNSDLEFVGSREDFEELKNELEKLLK</sequence>
<dbReference type="CDD" id="cd03524">
    <property type="entry name" value="RPA2_OBF_family"/>
    <property type="match status" value="1"/>
</dbReference>
<dbReference type="Proteomes" id="UP001261624">
    <property type="component" value="Unassembled WGS sequence"/>
</dbReference>